<protein>
    <submittedName>
        <fullName evidence="1">Globin</fullName>
    </submittedName>
</protein>
<evidence type="ECO:0000313" key="1">
    <source>
        <dbReference type="EMBL" id="MVZ96814.1"/>
    </source>
</evidence>
<comment type="caution">
    <text evidence="1">The sequence shown here is derived from an EMBL/GenBank/DDBJ whole genome shotgun (WGS) entry which is preliminary data.</text>
</comment>
<organism evidence="1 2">
    <name type="scientific">Sphingorhabdus profundilacus</name>
    <dbReference type="NCBI Taxonomy" id="2509718"/>
    <lineage>
        <taxon>Bacteria</taxon>
        <taxon>Pseudomonadati</taxon>
        <taxon>Pseudomonadota</taxon>
        <taxon>Alphaproteobacteria</taxon>
        <taxon>Sphingomonadales</taxon>
        <taxon>Sphingomonadaceae</taxon>
        <taxon>Sphingorhabdus</taxon>
    </lineage>
</organism>
<accession>A0A6I4LY97</accession>
<reference evidence="1 2" key="1">
    <citation type="submission" date="2019-01" db="EMBL/GenBank/DDBJ databases">
        <title>Sphingorhabdus lacus sp.nov., isolated from an oligotrophic freshwater lake.</title>
        <authorList>
            <person name="Park M."/>
        </authorList>
    </citation>
    <scope>NUCLEOTIDE SEQUENCE [LARGE SCALE GENOMIC DNA]</scope>
    <source>
        <strain evidence="1 2">IMCC26285</strain>
    </source>
</reference>
<sequence>MISSDAELMEKSLIAGANAGVELRFALFDKFFAAWPERRSDFLNLDAASRRMTDETLEMMMGLARGEEQWVWPLVAELAFTHRNFGQLPWVEYESWIALTIETVAEAAGTDWNSETEAAWIRQGDRLKAFIAEARTGWDDVMPGHVAGRISPR</sequence>
<dbReference type="InterPro" id="IPR009050">
    <property type="entry name" value="Globin-like_sf"/>
</dbReference>
<dbReference type="OrthoDB" id="7559331at2"/>
<dbReference type="RefSeq" id="WP_160352759.1">
    <property type="nucleotide sequence ID" value="NZ_SDWJ01000001.1"/>
</dbReference>
<proteinExistence type="predicted"/>
<evidence type="ECO:0000313" key="2">
    <source>
        <dbReference type="Proteomes" id="UP000471147"/>
    </source>
</evidence>
<dbReference type="GO" id="GO:0019825">
    <property type="term" value="F:oxygen binding"/>
    <property type="evidence" value="ECO:0007669"/>
    <property type="project" value="InterPro"/>
</dbReference>
<keyword evidence="2" id="KW-1185">Reference proteome</keyword>
<dbReference type="SUPFAM" id="SSF46458">
    <property type="entry name" value="Globin-like"/>
    <property type="match status" value="1"/>
</dbReference>
<name>A0A6I4LY97_9SPHN</name>
<dbReference type="EMBL" id="SDWJ01000001">
    <property type="protein sequence ID" value="MVZ96814.1"/>
    <property type="molecule type" value="Genomic_DNA"/>
</dbReference>
<dbReference type="Gene3D" id="1.10.490.10">
    <property type="entry name" value="Globins"/>
    <property type="match status" value="1"/>
</dbReference>
<dbReference type="AlphaFoldDB" id="A0A6I4LY97"/>
<dbReference type="InterPro" id="IPR012292">
    <property type="entry name" value="Globin/Proto"/>
</dbReference>
<gene>
    <name evidence="1" type="ORF">EUU23_03735</name>
</gene>
<dbReference type="Proteomes" id="UP000471147">
    <property type="component" value="Unassembled WGS sequence"/>
</dbReference>
<dbReference type="GO" id="GO:0020037">
    <property type="term" value="F:heme binding"/>
    <property type="evidence" value="ECO:0007669"/>
    <property type="project" value="InterPro"/>
</dbReference>